<dbReference type="InterPro" id="IPR015422">
    <property type="entry name" value="PyrdxlP-dep_Trfase_small"/>
</dbReference>
<evidence type="ECO:0000313" key="5">
    <source>
        <dbReference type="EMBL" id="MBD3869669.1"/>
    </source>
</evidence>
<keyword evidence="3" id="KW-0808">Transferase</keyword>
<accession>A0A8J6Y7B2</accession>
<dbReference type="SUPFAM" id="SSF53383">
    <property type="entry name" value="PLP-dependent transferases"/>
    <property type="match status" value="1"/>
</dbReference>
<evidence type="ECO:0000313" key="6">
    <source>
        <dbReference type="Proteomes" id="UP000648239"/>
    </source>
</evidence>
<evidence type="ECO:0000256" key="1">
    <source>
        <dbReference type="ARBA" id="ARBA00001933"/>
    </source>
</evidence>
<dbReference type="InterPro" id="IPR004839">
    <property type="entry name" value="Aminotransferase_I/II_large"/>
</dbReference>
<dbReference type="InterPro" id="IPR050881">
    <property type="entry name" value="LL-DAP_aminotransferase"/>
</dbReference>
<dbReference type="GO" id="GO:0008483">
    <property type="term" value="F:transaminase activity"/>
    <property type="evidence" value="ECO:0007669"/>
    <property type="project" value="UniProtKB-KW"/>
</dbReference>
<dbReference type="Proteomes" id="UP000648239">
    <property type="component" value="Unassembled WGS sequence"/>
</dbReference>
<dbReference type="GO" id="GO:0030170">
    <property type="term" value="F:pyridoxal phosphate binding"/>
    <property type="evidence" value="ECO:0007669"/>
    <property type="project" value="InterPro"/>
</dbReference>
<gene>
    <name evidence="5" type="ORF">IFK94_16235</name>
</gene>
<protein>
    <submittedName>
        <fullName evidence="5">Aminotransferase class I/II-fold pyridoxal phosphate-dependent enzyme</fullName>
    </submittedName>
</protein>
<dbReference type="EMBL" id="JACXWD010000153">
    <property type="protein sequence ID" value="MBD3869669.1"/>
    <property type="molecule type" value="Genomic_DNA"/>
</dbReference>
<dbReference type="InterPro" id="IPR015421">
    <property type="entry name" value="PyrdxlP-dep_Trfase_major"/>
</dbReference>
<organism evidence="5 6">
    <name type="scientific">Candidatus Polarisedimenticola svalbardensis</name>
    <dbReference type="NCBI Taxonomy" id="2886004"/>
    <lineage>
        <taxon>Bacteria</taxon>
        <taxon>Pseudomonadati</taxon>
        <taxon>Acidobacteriota</taxon>
        <taxon>Candidatus Polarisedimenticolia</taxon>
        <taxon>Candidatus Polarisedimenticolales</taxon>
        <taxon>Candidatus Polarisedimenticolaceae</taxon>
        <taxon>Candidatus Polarisedimenticola</taxon>
    </lineage>
</organism>
<keyword evidence="2 5" id="KW-0032">Aminotransferase</keyword>
<feature type="non-terminal residue" evidence="5">
    <location>
        <position position="358"/>
    </location>
</feature>
<dbReference type="PANTHER" id="PTHR42832">
    <property type="entry name" value="AMINO ACID AMINOTRANSFERASE"/>
    <property type="match status" value="1"/>
</dbReference>
<comment type="cofactor">
    <cofactor evidence="1">
        <name>pyridoxal 5'-phosphate</name>
        <dbReference type="ChEBI" id="CHEBI:597326"/>
    </cofactor>
</comment>
<evidence type="ECO:0000256" key="2">
    <source>
        <dbReference type="ARBA" id="ARBA00022576"/>
    </source>
</evidence>
<reference evidence="5 6" key="1">
    <citation type="submission" date="2020-08" db="EMBL/GenBank/DDBJ databases">
        <title>Acidobacteriota in marine sediments use diverse sulfur dissimilation pathways.</title>
        <authorList>
            <person name="Wasmund K."/>
        </authorList>
    </citation>
    <scope>NUCLEOTIDE SEQUENCE [LARGE SCALE GENOMIC DNA]</scope>
    <source>
        <strain evidence="5">MAG AM4</strain>
    </source>
</reference>
<dbReference type="Gene3D" id="3.40.640.10">
    <property type="entry name" value="Type I PLP-dependent aspartate aminotransferase-like (Major domain)"/>
    <property type="match status" value="1"/>
</dbReference>
<sequence length="358" mass="39165">MTGPEFLIPCADRVANLPPYVFATVFRLKEEALAAGREVIDLGVGNPDGRAPQNIIAALTRTLTDESWNCHGYGTFKGLPQFREAIASWYGSRFGVELDPHTETLPLIGSKEGLANLMRGYLNSGDTVIIPSPCYPAYFGAARLCEAEIYEPALTEDQGFVLDFESIPAMVADRARMLILNYPHNPTGGICNLDFYKTAVAWCREHQILLVSDIAYSELGFDPHSPPPSVFQVEGAREVAVEFQSLSKSHNMAGWRTGFAVGAAEVIATLGRVKSNVDFSLFGGIQMAAVEALTGSQQICADNRALYQHRGELMAAGYRQLGWNVPAPLATMYIWARIPSPWGDDDFAFISEVFEKSG</sequence>
<dbReference type="Gene3D" id="3.90.1150.10">
    <property type="entry name" value="Aspartate Aminotransferase, domain 1"/>
    <property type="match status" value="1"/>
</dbReference>
<dbReference type="CDD" id="cd00609">
    <property type="entry name" value="AAT_like"/>
    <property type="match status" value="1"/>
</dbReference>
<comment type="caution">
    <text evidence="5">The sequence shown here is derived from an EMBL/GenBank/DDBJ whole genome shotgun (WGS) entry which is preliminary data.</text>
</comment>
<evidence type="ECO:0000259" key="4">
    <source>
        <dbReference type="Pfam" id="PF00155"/>
    </source>
</evidence>
<evidence type="ECO:0000256" key="3">
    <source>
        <dbReference type="ARBA" id="ARBA00022679"/>
    </source>
</evidence>
<proteinExistence type="predicted"/>
<feature type="domain" description="Aminotransferase class I/classII large" evidence="4">
    <location>
        <begin position="38"/>
        <end position="340"/>
    </location>
</feature>
<dbReference type="PANTHER" id="PTHR42832:SF3">
    <property type="entry name" value="L-GLUTAMINE--4-(METHYLSULFANYL)-2-OXOBUTANOATE AMINOTRANSFERASE"/>
    <property type="match status" value="1"/>
</dbReference>
<dbReference type="InterPro" id="IPR015424">
    <property type="entry name" value="PyrdxlP-dep_Trfase"/>
</dbReference>
<dbReference type="Pfam" id="PF00155">
    <property type="entry name" value="Aminotran_1_2"/>
    <property type="match status" value="1"/>
</dbReference>
<dbReference type="AlphaFoldDB" id="A0A8J6Y7B2"/>
<name>A0A8J6Y7B2_9BACT</name>